<dbReference type="AlphaFoldDB" id="A0A834Y886"/>
<keyword evidence="3" id="KW-1185">Reference proteome</keyword>
<organism evidence="2 3">
    <name type="scientific">Tetracentron sinense</name>
    <name type="common">Spur-leaf</name>
    <dbReference type="NCBI Taxonomy" id="13715"/>
    <lineage>
        <taxon>Eukaryota</taxon>
        <taxon>Viridiplantae</taxon>
        <taxon>Streptophyta</taxon>
        <taxon>Embryophyta</taxon>
        <taxon>Tracheophyta</taxon>
        <taxon>Spermatophyta</taxon>
        <taxon>Magnoliopsida</taxon>
        <taxon>Trochodendrales</taxon>
        <taxon>Trochodendraceae</taxon>
        <taxon>Tetracentron</taxon>
    </lineage>
</organism>
<gene>
    <name evidence="2" type="ORF">HHK36_032366</name>
</gene>
<name>A0A834Y886_TETSI</name>
<comment type="caution">
    <text evidence="2">The sequence shown here is derived from an EMBL/GenBank/DDBJ whole genome shotgun (WGS) entry which is preliminary data.</text>
</comment>
<evidence type="ECO:0000256" key="1">
    <source>
        <dbReference type="SAM" id="MobiDB-lite"/>
    </source>
</evidence>
<feature type="region of interest" description="Disordered" evidence="1">
    <location>
        <begin position="37"/>
        <end position="66"/>
    </location>
</feature>
<evidence type="ECO:0000313" key="3">
    <source>
        <dbReference type="Proteomes" id="UP000655225"/>
    </source>
</evidence>
<dbReference type="Proteomes" id="UP000655225">
    <property type="component" value="Unassembled WGS sequence"/>
</dbReference>
<dbReference type="EMBL" id="JABCRI010000638">
    <property type="protein sequence ID" value="KAF8369609.1"/>
    <property type="molecule type" value="Genomic_DNA"/>
</dbReference>
<sequence>MQARIWPEIPFQSAITMFKRWCLCELGRDLIRKTVGVQKKRKATASRNRSRPELSQIDPQGGAIAA</sequence>
<reference evidence="2 3" key="1">
    <citation type="submission" date="2020-04" db="EMBL/GenBank/DDBJ databases">
        <title>Plant Genome Project.</title>
        <authorList>
            <person name="Zhang R.-G."/>
        </authorList>
    </citation>
    <scope>NUCLEOTIDE SEQUENCE [LARGE SCALE GENOMIC DNA]</scope>
    <source>
        <strain evidence="2">YNK0</strain>
        <tissue evidence="2">Leaf</tissue>
    </source>
</reference>
<proteinExistence type="predicted"/>
<evidence type="ECO:0000313" key="2">
    <source>
        <dbReference type="EMBL" id="KAF8369609.1"/>
    </source>
</evidence>
<protein>
    <submittedName>
        <fullName evidence="2">Uncharacterized protein</fullName>
    </submittedName>
</protein>
<accession>A0A834Y886</accession>